<feature type="domain" description="FHA" evidence="2">
    <location>
        <begin position="226"/>
        <end position="285"/>
    </location>
</feature>
<evidence type="ECO:0000259" key="2">
    <source>
        <dbReference type="PROSITE" id="PS50006"/>
    </source>
</evidence>
<dbReference type="EMBL" id="BNEE01000006">
    <property type="protein sequence ID" value="GHI85515.1"/>
    <property type="molecule type" value="Genomic_DNA"/>
</dbReference>
<dbReference type="PANTHER" id="PTHR23308">
    <property type="entry name" value="NUCLEAR INHIBITOR OF PROTEIN PHOSPHATASE-1"/>
    <property type="match status" value="1"/>
</dbReference>
<gene>
    <name evidence="3" type="ORF">Sxan_28790</name>
</gene>
<sequence>MPTCPNGHQSGYEHWCEASCHPPAPAPSAPASPAFGDGQPMAGEPTAPAGTCLQCGTPREGVAPFCVVCWCTFQTRSPVPHTADASQPGVMAGNPNVNIPPSQCLSAFSQAPFEYHGSQESWMERSVDPLGHQDSQLLLQPGPEQQSYAQQHLQQEYQQSSRHRQQQEYAALCQVPSHVGGFWSATVGPDSSYYMSMMQRSGPEASGLNLPAGFPERHLALSGGQVTIGRRRASRGDPPDIDLSVSPEDPGVSHQHAMLVQRPDGSWSVMDQNSTNGTTINGGEEPIQPYVPIPLGDGDRVHVGAWTTITVRHS</sequence>
<comment type="caution">
    <text evidence="3">The sequence shown here is derived from an EMBL/GenBank/DDBJ whole genome shotgun (WGS) entry which is preliminary data.</text>
</comment>
<dbReference type="InterPro" id="IPR000253">
    <property type="entry name" value="FHA_dom"/>
</dbReference>
<evidence type="ECO:0000256" key="1">
    <source>
        <dbReference type="ARBA" id="ARBA00022553"/>
    </source>
</evidence>
<dbReference type="Gene3D" id="2.60.200.20">
    <property type="match status" value="1"/>
</dbReference>
<evidence type="ECO:0000313" key="4">
    <source>
        <dbReference type="Proteomes" id="UP000600026"/>
    </source>
</evidence>
<organism evidence="3 4">
    <name type="scientific">Streptomyces xanthophaeus</name>
    <dbReference type="NCBI Taxonomy" id="67385"/>
    <lineage>
        <taxon>Bacteria</taxon>
        <taxon>Bacillati</taxon>
        <taxon>Actinomycetota</taxon>
        <taxon>Actinomycetes</taxon>
        <taxon>Kitasatosporales</taxon>
        <taxon>Streptomycetaceae</taxon>
        <taxon>Streptomyces</taxon>
    </lineage>
</organism>
<accession>A0A919GWA5</accession>
<dbReference type="InterPro" id="IPR008984">
    <property type="entry name" value="SMAD_FHA_dom_sf"/>
</dbReference>
<dbReference type="SMART" id="SM00240">
    <property type="entry name" value="FHA"/>
    <property type="match status" value="1"/>
</dbReference>
<dbReference type="InterPro" id="IPR050923">
    <property type="entry name" value="Cell_Proc_Reg/RNA_Proc"/>
</dbReference>
<dbReference type="CDD" id="cd00060">
    <property type="entry name" value="FHA"/>
    <property type="match status" value="1"/>
</dbReference>
<proteinExistence type="predicted"/>
<dbReference type="Pfam" id="PF00498">
    <property type="entry name" value="FHA"/>
    <property type="match status" value="1"/>
</dbReference>
<reference evidence="3" key="1">
    <citation type="submission" date="2020-09" db="EMBL/GenBank/DDBJ databases">
        <title>Whole genome shotgun sequence of Streptomyces xanthophaeus NBRC 12829.</title>
        <authorList>
            <person name="Komaki H."/>
            <person name="Tamura T."/>
        </authorList>
    </citation>
    <scope>NUCLEOTIDE SEQUENCE</scope>
    <source>
        <strain evidence="3">NBRC 12829</strain>
    </source>
</reference>
<dbReference type="OrthoDB" id="5111283at2"/>
<dbReference type="SUPFAM" id="SSF49879">
    <property type="entry name" value="SMAD/FHA domain"/>
    <property type="match status" value="1"/>
</dbReference>
<evidence type="ECO:0000313" key="3">
    <source>
        <dbReference type="EMBL" id="GHI85515.1"/>
    </source>
</evidence>
<dbReference type="PROSITE" id="PS50006">
    <property type="entry name" value="FHA_DOMAIN"/>
    <property type="match status" value="1"/>
</dbReference>
<protein>
    <recommendedName>
        <fullName evidence="2">FHA domain-containing protein</fullName>
    </recommendedName>
</protein>
<dbReference type="AlphaFoldDB" id="A0A919GWA5"/>
<dbReference type="Proteomes" id="UP000600026">
    <property type="component" value="Unassembled WGS sequence"/>
</dbReference>
<name>A0A919GWA5_9ACTN</name>
<keyword evidence="1" id="KW-0597">Phosphoprotein</keyword>
<keyword evidence="4" id="KW-1185">Reference proteome</keyword>